<dbReference type="AlphaFoldDB" id="A0A7W7H4C6"/>
<comment type="caution">
    <text evidence="1">The sequence shown here is derived from an EMBL/GenBank/DDBJ whole genome shotgun (WGS) entry which is preliminary data.</text>
</comment>
<name>A0A7W7H4C6_9ACTN</name>
<evidence type="ECO:0000313" key="2">
    <source>
        <dbReference type="Proteomes" id="UP000546162"/>
    </source>
</evidence>
<dbReference type="RefSeq" id="WP_185044034.1">
    <property type="nucleotide sequence ID" value="NZ_BAABFG010000005.1"/>
</dbReference>
<dbReference type="EMBL" id="JACHNB010000001">
    <property type="protein sequence ID" value="MBB4743785.1"/>
    <property type="molecule type" value="Genomic_DNA"/>
</dbReference>
<reference evidence="1 2" key="1">
    <citation type="submission" date="2020-08" db="EMBL/GenBank/DDBJ databases">
        <title>Sequencing the genomes of 1000 actinobacteria strains.</title>
        <authorList>
            <person name="Klenk H.-P."/>
        </authorList>
    </citation>
    <scope>NUCLEOTIDE SEQUENCE [LARGE SCALE GENOMIC DNA]</scope>
    <source>
        <strain evidence="1 2">DSM 45809</strain>
    </source>
</reference>
<proteinExistence type="predicted"/>
<dbReference type="Proteomes" id="UP000546162">
    <property type="component" value="Unassembled WGS sequence"/>
</dbReference>
<keyword evidence="2" id="KW-1185">Reference proteome</keyword>
<organism evidence="1 2">
    <name type="scientific">Actinoplanes octamycinicus</name>
    <dbReference type="NCBI Taxonomy" id="135948"/>
    <lineage>
        <taxon>Bacteria</taxon>
        <taxon>Bacillati</taxon>
        <taxon>Actinomycetota</taxon>
        <taxon>Actinomycetes</taxon>
        <taxon>Micromonosporales</taxon>
        <taxon>Micromonosporaceae</taxon>
        <taxon>Actinoplanes</taxon>
    </lineage>
</organism>
<evidence type="ECO:0000313" key="1">
    <source>
        <dbReference type="EMBL" id="MBB4743785.1"/>
    </source>
</evidence>
<accession>A0A7W7H4C6</accession>
<sequence length="85" mass="9079">MTPHGPLEQGSGLLNLLLDVFGMPVVVRVGTTLVRISRISVNETHAVLELDSAELEVAVEDLVLDTITAAKVRVAQPAEDPPPRT</sequence>
<protein>
    <submittedName>
        <fullName evidence="1">Uncharacterized protein</fullName>
    </submittedName>
</protein>
<gene>
    <name evidence="1" type="ORF">BJY16_007244</name>
</gene>